<dbReference type="PROSITE" id="PS51257">
    <property type="entry name" value="PROKAR_LIPOPROTEIN"/>
    <property type="match status" value="1"/>
</dbReference>
<evidence type="ECO:0000259" key="1">
    <source>
        <dbReference type="Pfam" id="PF03724"/>
    </source>
</evidence>
<organism evidence="2 3">
    <name type="scientific">Pseudomonas mangiferae</name>
    <dbReference type="NCBI Taxonomy" id="2593654"/>
    <lineage>
        <taxon>Bacteria</taxon>
        <taxon>Pseudomonadati</taxon>
        <taxon>Pseudomonadota</taxon>
        <taxon>Gammaproteobacteria</taxon>
        <taxon>Pseudomonadales</taxon>
        <taxon>Pseudomonadaceae</taxon>
        <taxon>Pseudomonas</taxon>
    </lineage>
</organism>
<dbReference type="AlphaFoldDB" id="A0A553H1E8"/>
<dbReference type="InterPro" id="IPR053147">
    <property type="entry name" value="Hsp_HslJ-like"/>
</dbReference>
<dbReference type="Pfam" id="PF03724">
    <property type="entry name" value="META"/>
    <property type="match status" value="1"/>
</dbReference>
<dbReference type="EMBL" id="VJOY01000004">
    <property type="protein sequence ID" value="TRX75576.1"/>
    <property type="molecule type" value="Genomic_DNA"/>
</dbReference>
<reference evidence="2 3" key="1">
    <citation type="submission" date="2019-07" db="EMBL/GenBank/DDBJ databases">
        <title>Pseudomonas mangiferae sp. nov., isolated from bark of mango tree in Thailand.</title>
        <authorList>
            <person name="Srisuk N."/>
            <person name="Anurat P."/>
        </authorList>
    </citation>
    <scope>NUCLEOTIDE SEQUENCE [LARGE SCALE GENOMIC DNA]</scope>
    <source>
        <strain evidence="2 3">DMKU_BBB3-04</strain>
    </source>
</reference>
<name>A0A553H1E8_9PSED</name>
<proteinExistence type="predicted"/>
<sequence>MNRPLAAALLGTLLAGCASEPPTRLEREVVYQVQWIDERPLLERSHLTLTLGDDGRAYGTAGCNHWFAPYQLEGERLRFSQVGSTRKLCAEPLMEQEQRFLDALGRVERWDASPLDQLRLWPAQGKPIRLDPERS</sequence>
<gene>
    <name evidence="2" type="ORF">FM069_07480</name>
</gene>
<keyword evidence="3" id="KW-1185">Reference proteome</keyword>
<dbReference type="PANTHER" id="PTHR35535:SF1">
    <property type="entry name" value="HEAT SHOCK PROTEIN HSLJ"/>
    <property type="match status" value="1"/>
</dbReference>
<dbReference type="InterPro" id="IPR038670">
    <property type="entry name" value="HslJ-like_sf"/>
</dbReference>
<evidence type="ECO:0000313" key="3">
    <source>
        <dbReference type="Proteomes" id="UP000315235"/>
    </source>
</evidence>
<evidence type="ECO:0000313" key="2">
    <source>
        <dbReference type="EMBL" id="TRX75576.1"/>
    </source>
</evidence>
<dbReference type="PANTHER" id="PTHR35535">
    <property type="entry name" value="HEAT SHOCK PROTEIN HSLJ"/>
    <property type="match status" value="1"/>
</dbReference>
<dbReference type="OrthoDB" id="5348860at2"/>
<dbReference type="InterPro" id="IPR005184">
    <property type="entry name" value="DUF306_Meta_HslJ"/>
</dbReference>
<accession>A0A553H1E8</accession>
<feature type="domain" description="DUF306" evidence="1">
    <location>
        <begin position="30"/>
        <end position="127"/>
    </location>
</feature>
<dbReference type="Gene3D" id="2.40.128.270">
    <property type="match status" value="1"/>
</dbReference>
<dbReference type="Proteomes" id="UP000315235">
    <property type="component" value="Unassembled WGS sequence"/>
</dbReference>
<comment type="caution">
    <text evidence="2">The sequence shown here is derived from an EMBL/GenBank/DDBJ whole genome shotgun (WGS) entry which is preliminary data.</text>
</comment>
<protein>
    <submittedName>
        <fullName evidence="2">META domain-containing protein</fullName>
    </submittedName>
</protein>
<dbReference type="RefSeq" id="WP_143487668.1">
    <property type="nucleotide sequence ID" value="NZ_VJOY01000004.1"/>
</dbReference>